<evidence type="ECO:0000313" key="1">
    <source>
        <dbReference type="EMBL" id="CAD6953560.1"/>
    </source>
</evidence>
<evidence type="ECO:0000313" key="4">
    <source>
        <dbReference type="Proteomes" id="UP000836402"/>
    </source>
</evidence>
<sequence>MSPSSALTSPLDHGVQQQQQPRLQLFFDWDETITAHDTLSLIPPQHTTPPFADLGSAYMQDLESFHSEFQQKKNRDTTPQDLVSIYGLHPGSAPHLTPELAAELEYLHALDQVELTSVNRTERSGIFVGWDPVHAQERAKSREFVQIRTGWRDVVTWLVEQDSREVEMHVISVSWSATFILAGLRSHPDSLLPPASTYPTTLNANDPVLNTNNLGAGALSKSSSKSESGVKAGIRTGKHKLDVLRSLVHPASGTTTATTITIYVGDSSTDLPCLLHAHIGILIGNKHSMLTKLDGLGVVVENVDAFLERWQEMGRRALGGGIGSTQEPRLVGVADWVDVLRIFRALS</sequence>
<dbReference type="SUPFAM" id="SSF56784">
    <property type="entry name" value="HAD-like"/>
    <property type="match status" value="1"/>
</dbReference>
<protein>
    <submittedName>
        <fullName evidence="2">Uncharacterized protein</fullName>
    </submittedName>
</protein>
<dbReference type="Gene3D" id="3.40.50.1000">
    <property type="entry name" value="HAD superfamily/HAD-like"/>
    <property type="match status" value="1"/>
</dbReference>
<proteinExistence type="predicted"/>
<reference evidence="2" key="1">
    <citation type="submission" date="2016-04" db="EMBL/GenBank/DDBJ databases">
        <authorList>
            <person name="Nguyen H.D."/>
            <person name="Kesanakurti P."/>
            <person name="Cullis J."/>
            <person name="Levesque C.A."/>
            <person name="Hambleton S."/>
        </authorList>
    </citation>
    <scope>NUCLEOTIDE SEQUENCE</scope>
    <source>
        <strain evidence="2">DAOMC 238032</strain>
    </source>
</reference>
<keyword evidence="4" id="KW-1185">Reference proteome</keyword>
<dbReference type="Proteomes" id="UP000836402">
    <property type="component" value="Unassembled WGS sequence"/>
</dbReference>
<reference evidence="1" key="3">
    <citation type="submission" date="2020-10" db="EMBL/GenBank/DDBJ databases">
        <authorList>
            <person name="Sedaghatjoo S."/>
        </authorList>
    </citation>
    <scope>NUCLEOTIDE SEQUENCE</scope>
    <source>
        <strain evidence="1">AZH3</strain>
    </source>
</reference>
<dbReference type="InterPro" id="IPR023214">
    <property type="entry name" value="HAD_sf"/>
</dbReference>
<dbReference type="PANTHER" id="PTHR28181">
    <property type="entry name" value="UPF0655 PROTEIN YCR015C"/>
    <property type="match status" value="1"/>
</dbReference>
<accession>A0A177V5H3</accession>
<comment type="caution">
    <text evidence="2">The sequence shown here is derived from an EMBL/GenBank/DDBJ whole genome shotgun (WGS) entry which is preliminary data.</text>
</comment>
<dbReference type="InterPro" id="IPR036412">
    <property type="entry name" value="HAD-like_sf"/>
</dbReference>
<name>A0A177V5H3_9BASI</name>
<evidence type="ECO:0000313" key="3">
    <source>
        <dbReference type="Proteomes" id="UP000077671"/>
    </source>
</evidence>
<reference evidence="2" key="2">
    <citation type="journal article" date="2019" name="IMA Fungus">
        <title>Genome sequencing and comparison of five Tilletia species to identify candidate genes for the detection of regulated species infecting wheat.</title>
        <authorList>
            <person name="Nguyen H.D.T."/>
            <person name="Sultana T."/>
            <person name="Kesanakurti P."/>
            <person name="Hambleton S."/>
        </authorList>
    </citation>
    <scope>NUCLEOTIDE SEQUENCE</scope>
    <source>
        <strain evidence="2">DAOMC 238032</strain>
    </source>
</reference>
<dbReference type="EMBL" id="CAJHJG010005919">
    <property type="protein sequence ID" value="CAD6953560.1"/>
    <property type="molecule type" value="Genomic_DNA"/>
</dbReference>
<dbReference type="InterPro" id="IPR050849">
    <property type="entry name" value="HAD-like_hydrolase_phosphatase"/>
</dbReference>
<dbReference type="AlphaFoldDB" id="A0A177V5H3"/>
<gene>
    <name evidence="2" type="ORF">A4X03_0g477</name>
    <name evidence="1" type="ORF">JKIAZH3_G9291</name>
</gene>
<dbReference type="PANTHER" id="PTHR28181:SF1">
    <property type="entry name" value="COLD TOLERANCE PROTEIN 1"/>
    <property type="match status" value="1"/>
</dbReference>
<organism evidence="2 3">
    <name type="scientific">Tilletia caries</name>
    <name type="common">wheat bunt fungus</name>
    <dbReference type="NCBI Taxonomy" id="13290"/>
    <lineage>
        <taxon>Eukaryota</taxon>
        <taxon>Fungi</taxon>
        <taxon>Dikarya</taxon>
        <taxon>Basidiomycota</taxon>
        <taxon>Ustilaginomycotina</taxon>
        <taxon>Exobasidiomycetes</taxon>
        <taxon>Tilletiales</taxon>
        <taxon>Tilletiaceae</taxon>
        <taxon>Tilletia</taxon>
    </lineage>
</organism>
<dbReference type="Proteomes" id="UP000077671">
    <property type="component" value="Unassembled WGS sequence"/>
</dbReference>
<dbReference type="EMBL" id="LWDD02000029">
    <property type="protein sequence ID" value="KAE8265097.1"/>
    <property type="molecule type" value="Genomic_DNA"/>
</dbReference>
<evidence type="ECO:0000313" key="2">
    <source>
        <dbReference type="EMBL" id="KAE8265097.1"/>
    </source>
</evidence>